<protein>
    <submittedName>
        <fullName evidence="8">AF4/FMR2 family member 1</fullName>
    </submittedName>
</protein>
<dbReference type="GeneID" id="107113248"/>
<feature type="compositionally biased region" description="Acidic residues" evidence="5">
    <location>
        <begin position="433"/>
        <end position="444"/>
    </location>
</feature>
<feature type="region of interest" description="Disordered" evidence="5">
    <location>
        <begin position="369"/>
        <end position="738"/>
    </location>
</feature>
<feature type="compositionally biased region" description="Polar residues" evidence="5">
    <location>
        <begin position="958"/>
        <end position="968"/>
    </location>
</feature>
<sequence length="1226" mass="133863">MAAQSSLYNEERNLRRIQEKERRNQEAHQERESFPANVPLFGEPYKINKADELSSRIQNMLGSYEQMKALIAAKEHQNLIGIRNSVVSLIPQHKPDHPLFPEKTSNMLPSSFQNSNHHHKPLGPLTSGTASAGCSAHYQKVNSRTERASDLQTPGGKLSNSQKQAPEQSCKAQEIQSRTCLKKNEKCIEDEIAKELQASLSELSPLLSTLPSPIAPLSPLHSSQHVNSRSHSSSNCKSHGPKSSPSQDLAAGTRDNESQDSLSAPGALSSQPPSQTFPSSLPSKTSAIQQKPTAYVRPMDGQDQAPDESPELKPLPEEYHEQSYGKIADIKVNSKAKLPTLKIPTEPIEQSFSNEVHCVEEILKEMTHSWPPPLTAIHTPSTAEPSKFPFPAKESQHAGSVIQSQKQYDAPSKTLSVSQQGTSTLQEDLLLSDSEDGEDGEDDQVSDKPSSSSTPPSAPQSQPESVALAHSSSPESESTSDSDSSSDSESSSSDSEAHDPPTRSSTPEPSPPTSSRWQLNNWIIKVPHPASPTENFLEDDRSRSSLQESKKQGKSFSSSSSSSGDSSKSECPPQPTESHSKASGKTSRSAPEGHLPTKQSYQKSPVHSGRQTVGSKQPKKSSKALVLEEQKGGLKVESEPLGLYGAKDQSSKDKPKVKTKGRPKPGDRKEPKPTAPEPSEKKKHKTSHHATVKSFPDRDTVKDNVVSSTLEQLPLSPIAQSPRVPAVGRTSGAKPVTVAREDLHRDKFLLPIRDKKLLSPLRDCPVPQALVVKIELALLSHIPHPGRKGSCPKQLEIKESHDVKKREVERRSAEMPSKFPKKRKQGETPRDDQKKIKMEKETKLPSLSSHKDSSKNKASKMSVETTQRKEMPLPPRSPTPPAEKPAKTAQKRPKSESGPSSQPPPRLGSSTAKSKESSHKDLSSSKHRKMEGKPSETSKIGKGSAEDVSNLFPVPSLPNGTSKPTKPQSKPHKQHPVEYYLKEAKRLKHKADATTDKVGKAFKYLDAALSFIECGIAMESDTLSPKPAYTMFAETIDLIKFVMTLKSFTDSSTTTQEKIFAVLCMRCQAILYMAMFRYKKDTAIKYSRTLNEHFKSSSRVTQAPSPCVARSTGTPSPLSPMPSPASSVSSQTGSSASSCGGGSMGSSVSIPQHIPTITSSFVNITSYILYAYDLWEQADVLARKNKKFFSELNATACALSLNSSMTELVPYTRQGLQWLKLEPNTP</sequence>
<feature type="compositionally biased region" description="Basic and acidic residues" evidence="5">
    <location>
        <begin position="310"/>
        <end position="322"/>
    </location>
</feature>
<gene>
    <name evidence="8" type="primary">AFF1</name>
</gene>
<feature type="compositionally biased region" description="Low complexity" evidence="5">
    <location>
        <begin position="1124"/>
        <end position="1138"/>
    </location>
</feature>
<evidence type="ECO:0000259" key="6">
    <source>
        <dbReference type="Pfam" id="PF18876"/>
    </source>
</evidence>
<feature type="region of interest" description="Disordered" evidence="5">
    <location>
        <begin position="1"/>
        <end position="38"/>
    </location>
</feature>
<dbReference type="PANTHER" id="PTHR10528:SF6">
    <property type="entry name" value="AF4_FMR2 FAMILY MEMBER 1"/>
    <property type="match status" value="1"/>
</dbReference>
<dbReference type="Pfam" id="PF05110">
    <property type="entry name" value="AF-4"/>
    <property type="match status" value="1"/>
</dbReference>
<feature type="domain" description="AF4/FMR2 C-terminal homology" evidence="6">
    <location>
        <begin position="961"/>
        <end position="1225"/>
    </location>
</feature>
<feature type="compositionally biased region" description="Polar residues" evidence="5">
    <location>
        <begin position="397"/>
        <end position="421"/>
    </location>
</feature>
<proteinExistence type="inferred from homology"/>
<feature type="compositionally biased region" description="Polar residues" evidence="5">
    <location>
        <begin position="158"/>
        <end position="176"/>
    </location>
</feature>
<dbReference type="PANTHER" id="PTHR10528">
    <property type="entry name" value="AF4/FMR2 FAMILY MEMBER"/>
    <property type="match status" value="1"/>
</dbReference>
<dbReference type="Gene3D" id="6.10.250.2670">
    <property type="match status" value="1"/>
</dbReference>
<evidence type="ECO:0000256" key="2">
    <source>
        <dbReference type="ARBA" id="ARBA00007354"/>
    </source>
</evidence>
<reference evidence="8" key="1">
    <citation type="submission" date="2025-08" db="UniProtKB">
        <authorList>
            <consortium name="RefSeq"/>
        </authorList>
    </citation>
    <scope>IDENTIFICATION</scope>
</reference>
<feature type="region of interest" description="Disordered" evidence="5">
    <location>
        <begin position="1097"/>
        <end position="1140"/>
    </location>
</feature>
<feature type="compositionally biased region" description="Basic and acidic residues" evidence="5">
    <location>
        <begin position="9"/>
        <end position="33"/>
    </location>
</feature>
<feature type="compositionally biased region" description="Low complexity" evidence="5">
    <location>
        <begin position="268"/>
        <end position="283"/>
    </location>
</feature>
<organism evidence="7 8">
    <name type="scientific">Gekko japonicus</name>
    <name type="common">Schlegel's Japanese gecko</name>
    <dbReference type="NCBI Taxonomy" id="146911"/>
    <lineage>
        <taxon>Eukaryota</taxon>
        <taxon>Metazoa</taxon>
        <taxon>Chordata</taxon>
        <taxon>Craniata</taxon>
        <taxon>Vertebrata</taxon>
        <taxon>Euteleostomi</taxon>
        <taxon>Lepidosauria</taxon>
        <taxon>Squamata</taxon>
        <taxon>Bifurcata</taxon>
        <taxon>Gekkota</taxon>
        <taxon>Gekkonidae</taxon>
        <taxon>Gekkoninae</taxon>
        <taxon>Gekko</taxon>
    </lineage>
</organism>
<keyword evidence="4" id="KW-0539">Nucleus</keyword>
<feature type="region of interest" description="Disordered" evidence="5">
    <location>
        <begin position="218"/>
        <end position="322"/>
    </location>
</feature>
<evidence type="ECO:0000256" key="3">
    <source>
        <dbReference type="ARBA" id="ARBA00022553"/>
    </source>
</evidence>
<evidence type="ECO:0000256" key="1">
    <source>
        <dbReference type="ARBA" id="ARBA00004123"/>
    </source>
</evidence>
<evidence type="ECO:0000256" key="4">
    <source>
        <dbReference type="ARBA" id="ARBA00023242"/>
    </source>
</evidence>
<accession>A0ABM1K8J8</accession>
<feature type="compositionally biased region" description="Pro residues" evidence="5">
    <location>
        <begin position="872"/>
        <end position="883"/>
    </location>
</feature>
<feature type="region of interest" description="Disordered" evidence="5">
    <location>
        <begin position="782"/>
        <end position="974"/>
    </location>
</feature>
<dbReference type="InterPro" id="IPR043640">
    <property type="entry name" value="AF4/FMR2_CHD"/>
</dbReference>
<feature type="compositionally biased region" description="Basic and acidic residues" evidence="5">
    <location>
        <begin position="538"/>
        <end position="551"/>
    </location>
</feature>
<feature type="compositionally biased region" description="Basic residues" evidence="5">
    <location>
        <begin position="681"/>
        <end position="691"/>
    </location>
</feature>
<dbReference type="Pfam" id="PF18876">
    <property type="entry name" value="AFF4_CHD"/>
    <property type="match status" value="1"/>
</dbReference>
<feature type="compositionally biased region" description="Basic and acidic residues" evidence="5">
    <location>
        <begin position="795"/>
        <end position="813"/>
    </location>
</feature>
<keyword evidence="7" id="KW-1185">Reference proteome</keyword>
<feature type="compositionally biased region" description="Basic and acidic residues" evidence="5">
    <location>
        <begin position="626"/>
        <end position="638"/>
    </location>
</feature>
<feature type="region of interest" description="Disordered" evidence="5">
    <location>
        <begin position="110"/>
        <end position="176"/>
    </location>
</feature>
<keyword evidence="3" id="KW-0597">Phosphoprotein</keyword>
<evidence type="ECO:0000313" key="8">
    <source>
        <dbReference type="RefSeq" id="XP_015270035.1"/>
    </source>
</evidence>
<comment type="subcellular location">
    <subcellularLocation>
        <location evidence="1">Nucleus</location>
    </subcellularLocation>
</comment>
<evidence type="ECO:0000313" key="7">
    <source>
        <dbReference type="Proteomes" id="UP000694871"/>
    </source>
</evidence>
<feature type="compositionally biased region" description="Low complexity" evidence="5">
    <location>
        <begin position="447"/>
        <end position="477"/>
    </location>
</feature>
<feature type="compositionally biased region" description="Basic and acidic residues" evidence="5">
    <location>
        <begin position="825"/>
        <end position="855"/>
    </location>
</feature>
<name>A0ABM1K8J8_GEKJA</name>
<dbReference type="RefSeq" id="XP_015270035.1">
    <property type="nucleotide sequence ID" value="XM_015414549.1"/>
</dbReference>
<feature type="compositionally biased region" description="Polar residues" evidence="5">
    <location>
        <begin position="597"/>
        <end position="615"/>
    </location>
</feature>
<feature type="compositionally biased region" description="Low complexity" evidence="5">
    <location>
        <begin position="422"/>
        <end position="432"/>
    </location>
</feature>
<comment type="similarity">
    <text evidence="2">Belongs to the AF4 family.</text>
</comment>
<dbReference type="Proteomes" id="UP000694871">
    <property type="component" value="Unplaced"/>
</dbReference>
<feature type="compositionally biased region" description="Low complexity" evidence="5">
    <location>
        <begin position="218"/>
        <end position="238"/>
    </location>
</feature>
<feature type="compositionally biased region" description="Low complexity" evidence="5">
    <location>
        <begin position="554"/>
        <end position="566"/>
    </location>
</feature>
<evidence type="ECO:0000256" key="5">
    <source>
        <dbReference type="SAM" id="MobiDB-lite"/>
    </source>
</evidence>
<feature type="compositionally biased region" description="Basic and acidic residues" evidence="5">
    <location>
        <begin position="913"/>
        <end position="924"/>
    </location>
</feature>
<dbReference type="InterPro" id="IPR007797">
    <property type="entry name" value="AF4/FMR2"/>
</dbReference>